<dbReference type="RefSeq" id="WP_189144947.1">
    <property type="nucleotide sequence ID" value="NZ_BMNK01000029.1"/>
</dbReference>
<feature type="region of interest" description="Disordered" evidence="1">
    <location>
        <begin position="297"/>
        <end position="349"/>
    </location>
</feature>
<keyword evidence="3" id="KW-1185">Reference proteome</keyword>
<accession>A0A918AG78</accession>
<dbReference type="AlphaFoldDB" id="A0A918AG78"/>
<evidence type="ECO:0000313" key="3">
    <source>
        <dbReference type="Proteomes" id="UP000660745"/>
    </source>
</evidence>
<gene>
    <name evidence="2" type="ORF">GCM10012278_90190</name>
</gene>
<feature type="region of interest" description="Disordered" evidence="1">
    <location>
        <begin position="12"/>
        <end position="45"/>
    </location>
</feature>
<sequence length="349" mass="38066">MAFLSRLFRRSDPLAEREEARRQGMRDARRHPLNEFTDPDRQPAYVTEVRARAREQITEVDRELAARRTALLERALGAQQTIMRELSRPDLRPAPPANGHPRPAADPEHLPQGFTPAPGTDPGPESGPAAHPSPESGLASDPVRGTQAAHAGGVDDPFISIAEARSRRAEARRRRELTAAGETVRQARARLAQLGQERESALIEREHAVEALHARAEQLIAAYRSGVLRAHPRREEIPSLWKGEVIAMNATGDTPAGVSGREEMGRILHEVEERIEVWHAEVLPTVRSGPRLSLAPQRLSATPVPAIEQDVPEESEKGGERDQGPAKDHSGSGSPPKDHDGGGKGDGRA</sequence>
<evidence type="ECO:0000313" key="2">
    <source>
        <dbReference type="EMBL" id="GGP18339.1"/>
    </source>
</evidence>
<dbReference type="EMBL" id="BMNK01000029">
    <property type="protein sequence ID" value="GGP18339.1"/>
    <property type="molecule type" value="Genomic_DNA"/>
</dbReference>
<organism evidence="2 3">
    <name type="scientific">Nonomuraea glycinis</name>
    <dbReference type="NCBI Taxonomy" id="2047744"/>
    <lineage>
        <taxon>Bacteria</taxon>
        <taxon>Bacillati</taxon>
        <taxon>Actinomycetota</taxon>
        <taxon>Actinomycetes</taxon>
        <taxon>Streptosporangiales</taxon>
        <taxon>Streptosporangiaceae</taxon>
        <taxon>Nonomuraea</taxon>
    </lineage>
</organism>
<proteinExistence type="predicted"/>
<dbReference type="Proteomes" id="UP000660745">
    <property type="component" value="Unassembled WGS sequence"/>
</dbReference>
<reference evidence="2" key="2">
    <citation type="submission" date="2020-09" db="EMBL/GenBank/DDBJ databases">
        <authorList>
            <person name="Sun Q."/>
            <person name="Zhou Y."/>
        </authorList>
    </citation>
    <scope>NUCLEOTIDE SEQUENCE</scope>
    <source>
        <strain evidence="2">CGMCC 4.7430</strain>
    </source>
</reference>
<feature type="compositionally biased region" description="Basic and acidic residues" evidence="1">
    <location>
        <begin position="314"/>
        <end position="349"/>
    </location>
</feature>
<reference evidence="2" key="1">
    <citation type="journal article" date="2014" name="Int. J. Syst. Evol. Microbiol.">
        <title>Complete genome sequence of Corynebacterium casei LMG S-19264T (=DSM 44701T), isolated from a smear-ripened cheese.</title>
        <authorList>
            <consortium name="US DOE Joint Genome Institute (JGI-PGF)"/>
            <person name="Walter F."/>
            <person name="Albersmeier A."/>
            <person name="Kalinowski J."/>
            <person name="Ruckert C."/>
        </authorList>
    </citation>
    <scope>NUCLEOTIDE SEQUENCE</scope>
    <source>
        <strain evidence="2">CGMCC 4.7430</strain>
    </source>
</reference>
<feature type="compositionally biased region" description="Basic and acidic residues" evidence="1">
    <location>
        <begin position="12"/>
        <end position="41"/>
    </location>
</feature>
<feature type="region of interest" description="Disordered" evidence="1">
    <location>
        <begin position="82"/>
        <end position="159"/>
    </location>
</feature>
<comment type="caution">
    <text evidence="2">The sequence shown here is derived from an EMBL/GenBank/DDBJ whole genome shotgun (WGS) entry which is preliminary data.</text>
</comment>
<evidence type="ECO:0000256" key="1">
    <source>
        <dbReference type="SAM" id="MobiDB-lite"/>
    </source>
</evidence>
<protein>
    <submittedName>
        <fullName evidence="2">Uncharacterized protein</fullName>
    </submittedName>
</protein>
<name>A0A918AG78_9ACTN</name>